<dbReference type="Pfam" id="PF12704">
    <property type="entry name" value="MacB_PCD"/>
    <property type="match status" value="2"/>
</dbReference>
<dbReference type="PANTHER" id="PTHR30572:SF18">
    <property type="entry name" value="ABC-TYPE MACROLIDE FAMILY EXPORT SYSTEM PERMEASE COMPONENT 2"/>
    <property type="match status" value="1"/>
</dbReference>
<sequence length="800" mass="89954">MVYPFLKIAFRNLLRHRSHSVLNILGLALGITGAILIFLLVKYHLSTDRYHTNADRIYRVVTDLHLEDGSIEYGPGSPYPMAEAIRNDFPEIKTTAFIIRNQALTVEIPNNRQTAPKRYLEKEGISFVSPAWFKIFDYQWLAGNPQHALSEPNAVVLTQEWANKYFGQENPIGKFIRVNNQFTFKVTGLLQNLPDNTDTKANMLVSLSTYKIIKPEFPENDWGWIDSNKETFVLLPPSFTARTFDQAMPAFSRKYHGDLAPVYHHHLQPLSDIHFNERYKGVIRKSLLWGLSLIGVFLVIIAGINFVNLATVQSFRRAKEIGVRKVLGSSRTQLFQQFMLETGLLTLAATFLSLVLAKFFLPYLNNWTSLPLQLNLATDPVLWLFLVLLALTIIFLAGFYPALVLAGFNPVAALKGKVATPQMSLAALRKVLVVTQFAIAQVLLICTVVVANQMKLFRNTDLGFNTQALVMVPLPEPVKGKMEAFRNELKQLAEVRQVSLCFRAPASTTNNGGSFKYHNRTEWEAFPIRSKWGDSEYLATFGLKLLAGRNIIDRDSTLELLVNETLLRKLQIQDPNQILGKKLIVGELGDKPGKVVGVVADFNTRSLHTDIEPTVIGTAPETYQYAAIALQGNNLTSKLAAIQAKWQAIYPKEVFEYQFLNEQIARFYATEAMLGKLIQAFTWVAIFISCLGLYGLISFATVQRTKEIGIRKVLGASVATIVRLLTTDFLRLVLLANIIAWPLAGWAMHRWLQDYAYRTNISWWIFVLAGSAAVIIALLTVSYQALKAALANPVKALRNE</sequence>
<dbReference type="InterPro" id="IPR050250">
    <property type="entry name" value="Macrolide_Exporter_MacB"/>
</dbReference>
<feature type="domain" description="MacB-like periplasmic core" evidence="8">
    <location>
        <begin position="442"/>
        <end position="618"/>
    </location>
</feature>
<dbReference type="GO" id="GO:0022857">
    <property type="term" value="F:transmembrane transporter activity"/>
    <property type="evidence" value="ECO:0007669"/>
    <property type="project" value="TreeGrafter"/>
</dbReference>
<dbReference type="AlphaFoldDB" id="A0A5M6D983"/>
<evidence type="ECO:0000256" key="3">
    <source>
        <dbReference type="ARBA" id="ARBA00022692"/>
    </source>
</evidence>
<evidence type="ECO:0000313" key="9">
    <source>
        <dbReference type="EMBL" id="KAA5542842.1"/>
    </source>
</evidence>
<organism evidence="9 10">
    <name type="scientific">Adhaeribacter rhizoryzae</name>
    <dbReference type="NCBI Taxonomy" id="2607907"/>
    <lineage>
        <taxon>Bacteria</taxon>
        <taxon>Pseudomonadati</taxon>
        <taxon>Bacteroidota</taxon>
        <taxon>Cytophagia</taxon>
        <taxon>Cytophagales</taxon>
        <taxon>Hymenobacteraceae</taxon>
        <taxon>Adhaeribacter</taxon>
    </lineage>
</organism>
<keyword evidence="4 6" id="KW-1133">Transmembrane helix</keyword>
<feature type="transmembrane region" description="Helical" evidence="6">
    <location>
        <begin position="680"/>
        <end position="702"/>
    </location>
</feature>
<feature type="domain" description="ABC3 transporter permease C-terminal" evidence="7">
    <location>
        <begin position="293"/>
        <end position="410"/>
    </location>
</feature>
<dbReference type="InterPro" id="IPR003838">
    <property type="entry name" value="ABC3_permease_C"/>
</dbReference>
<feature type="transmembrane region" description="Helical" evidence="6">
    <location>
        <begin position="287"/>
        <end position="309"/>
    </location>
</feature>
<protein>
    <submittedName>
        <fullName evidence="9">FtsX-like permease family protein</fullName>
    </submittedName>
</protein>
<dbReference type="EMBL" id="VWSF01000016">
    <property type="protein sequence ID" value="KAA5542842.1"/>
    <property type="molecule type" value="Genomic_DNA"/>
</dbReference>
<keyword evidence="5 6" id="KW-0472">Membrane</keyword>
<name>A0A5M6D983_9BACT</name>
<reference evidence="9 10" key="1">
    <citation type="submission" date="2019-09" db="EMBL/GenBank/DDBJ databases">
        <title>Genome sequence and assembly of Adhaeribacter sp.</title>
        <authorList>
            <person name="Chhetri G."/>
        </authorList>
    </citation>
    <scope>NUCLEOTIDE SEQUENCE [LARGE SCALE GENOMIC DNA]</scope>
    <source>
        <strain evidence="9 10">DK36</strain>
    </source>
</reference>
<keyword evidence="3 6" id="KW-0812">Transmembrane</keyword>
<accession>A0A5M6D983</accession>
<evidence type="ECO:0000256" key="1">
    <source>
        <dbReference type="ARBA" id="ARBA00004651"/>
    </source>
</evidence>
<evidence type="ECO:0000256" key="5">
    <source>
        <dbReference type="ARBA" id="ARBA00023136"/>
    </source>
</evidence>
<proteinExistence type="predicted"/>
<feature type="transmembrane region" description="Helical" evidence="6">
    <location>
        <begin position="761"/>
        <end position="781"/>
    </location>
</feature>
<evidence type="ECO:0000259" key="8">
    <source>
        <dbReference type="Pfam" id="PF12704"/>
    </source>
</evidence>
<evidence type="ECO:0000313" key="10">
    <source>
        <dbReference type="Proteomes" id="UP000323426"/>
    </source>
</evidence>
<feature type="transmembrane region" description="Helical" evidence="6">
    <location>
        <begin position="21"/>
        <end position="41"/>
    </location>
</feature>
<feature type="domain" description="ABC3 transporter permease C-terminal" evidence="7">
    <location>
        <begin position="681"/>
        <end position="790"/>
    </location>
</feature>
<dbReference type="PANTHER" id="PTHR30572">
    <property type="entry name" value="MEMBRANE COMPONENT OF TRANSPORTER-RELATED"/>
    <property type="match status" value="1"/>
</dbReference>
<evidence type="ECO:0000256" key="2">
    <source>
        <dbReference type="ARBA" id="ARBA00022475"/>
    </source>
</evidence>
<comment type="caution">
    <text evidence="9">The sequence shown here is derived from an EMBL/GenBank/DDBJ whole genome shotgun (WGS) entry which is preliminary data.</text>
</comment>
<feature type="transmembrane region" description="Helical" evidence="6">
    <location>
        <begin position="381"/>
        <end position="406"/>
    </location>
</feature>
<feature type="transmembrane region" description="Helical" evidence="6">
    <location>
        <begin position="729"/>
        <end position="749"/>
    </location>
</feature>
<keyword evidence="2" id="KW-1003">Cell membrane</keyword>
<dbReference type="InterPro" id="IPR025857">
    <property type="entry name" value="MacB_PCD"/>
</dbReference>
<keyword evidence="10" id="KW-1185">Reference proteome</keyword>
<dbReference type="Proteomes" id="UP000323426">
    <property type="component" value="Unassembled WGS sequence"/>
</dbReference>
<dbReference type="RefSeq" id="WP_150090521.1">
    <property type="nucleotide sequence ID" value="NZ_VWSF01000016.1"/>
</dbReference>
<evidence type="ECO:0000256" key="4">
    <source>
        <dbReference type="ARBA" id="ARBA00022989"/>
    </source>
</evidence>
<dbReference type="Pfam" id="PF02687">
    <property type="entry name" value="FtsX"/>
    <property type="match status" value="2"/>
</dbReference>
<feature type="transmembrane region" description="Helical" evidence="6">
    <location>
        <begin position="427"/>
        <end position="451"/>
    </location>
</feature>
<gene>
    <name evidence="9" type="ORF">F0145_18045</name>
</gene>
<feature type="domain" description="MacB-like periplasmic core" evidence="8">
    <location>
        <begin position="20"/>
        <end position="214"/>
    </location>
</feature>
<comment type="subcellular location">
    <subcellularLocation>
        <location evidence="1">Cell membrane</location>
        <topology evidence="1">Multi-pass membrane protein</topology>
    </subcellularLocation>
</comment>
<evidence type="ECO:0000259" key="7">
    <source>
        <dbReference type="Pfam" id="PF02687"/>
    </source>
</evidence>
<feature type="transmembrane region" description="Helical" evidence="6">
    <location>
        <begin position="338"/>
        <end position="361"/>
    </location>
</feature>
<dbReference type="GO" id="GO:0005886">
    <property type="term" value="C:plasma membrane"/>
    <property type="evidence" value="ECO:0007669"/>
    <property type="project" value="UniProtKB-SubCell"/>
</dbReference>
<evidence type="ECO:0000256" key="6">
    <source>
        <dbReference type="SAM" id="Phobius"/>
    </source>
</evidence>